<evidence type="ECO:0000259" key="7">
    <source>
        <dbReference type="Pfam" id="PF25917"/>
    </source>
</evidence>
<dbReference type="InterPro" id="IPR058624">
    <property type="entry name" value="MdtA-like_HH"/>
</dbReference>
<evidence type="ECO:0000256" key="4">
    <source>
        <dbReference type="ARBA" id="ARBA00022519"/>
    </source>
</evidence>
<feature type="domain" description="Multidrug resistance protein MdtA-like beta-barrel" evidence="8">
    <location>
        <begin position="205"/>
        <end position="283"/>
    </location>
</feature>
<dbReference type="SUPFAM" id="SSF111369">
    <property type="entry name" value="HlyD-like secretion proteins"/>
    <property type="match status" value="1"/>
</dbReference>
<keyword evidence="4" id="KW-0997">Cell inner membrane</keyword>
<accession>A0AAE2YS04</accession>
<dbReference type="Pfam" id="PF25876">
    <property type="entry name" value="HH_MFP_RND"/>
    <property type="match status" value="1"/>
</dbReference>
<dbReference type="GO" id="GO:1990281">
    <property type="term" value="C:efflux pump complex"/>
    <property type="evidence" value="ECO:0007669"/>
    <property type="project" value="TreeGrafter"/>
</dbReference>
<dbReference type="Gene3D" id="2.40.420.20">
    <property type="match status" value="1"/>
</dbReference>
<proteinExistence type="inferred from homology"/>
<dbReference type="Proteomes" id="UP001197378">
    <property type="component" value="Unassembled WGS sequence"/>
</dbReference>
<comment type="caution">
    <text evidence="9">The sequence shown here is derived from an EMBL/GenBank/DDBJ whole genome shotgun (WGS) entry which is preliminary data.</text>
</comment>
<evidence type="ECO:0000256" key="5">
    <source>
        <dbReference type="ARBA" id="ARBA00023136"/>
    </source>
</evidence>
<dbReference type="InterPro" id="IPR058626">
    <property type="entry name" value="MdtA-like_b-barrel"/>
</dbReference>
<dbReference type="PANTHER" id="PTHR30469">
    <property type="entry name" value="MULTIDRUG RESISTANCE PROTEIN MDTA"/>
    <property type="match status" value="1"/>
</dbReference>
<dbReference type="Gene3D" id="2.40.50.100">
    <property type="match status" value="1"/>
</dbReference>
<sequence length="364" mass="39163">MTMDIRIRFLLLVIVGLALAGCGHQAKRQPPPVVVSSTVVQRGDLPLKVQTLGQAQASHSVTIVPQVSGILQKVAIHSGEQVQKGQLLFVIDPSTAAAQVAQDEANLQGEKAQERYDRQQVEAYQPLLEKEYVTRQTFEQAQSQAQSAAASIAADRAALQAAQINLRHTQIYAPISGVVGLVQTRAGNLVTANNTQLLTIQQTHPMLVQFSLPEKYLGDLRQALAGKTGTVQIWDENHHKILATGRLTAIDNTVNAASATVTARATVPNQNQLLWPGEYVQVEYIAKTLQDVAVLPATALQQGVSGPYVYHIVKGKAQMQAVDFLGQDGNRVAVKAKNLVGEQVVIGAPARLHPGMAVQTQNAQ</sequence>
<dbReference type="InterPro" id="IPR006143">
    <property type="entry name" value="RND_pump_MFP"/>
</dbReference>
<comment type="similarity">
    <text evidence="2">Belongs to the membrane fusion protein (MFP) (TC 8.A.1) family.</text>
</comment>
<evidence type="ECO:0000256" key="2">
    <source>
        <dbReference type="ARBA" id="ARBA00009477"/>
    </source>
</evidence>
<dbReference type="GO" id="GO:0015562">
    <property type="term" value="F:efflux transmembrane transporter activity"/>
    <property type="evidence" value="ECO:0007669"/>
    <property type="project" value="TreeGrafter"/>
</dbReference>
<dbReference type="Gene3D" id="2.40.30.170">
    <property type="match status" value="1"/>
</dbReference>
<keyword evidence="10" id="KW-1185">Reference proteome</keyword>
<dbReference type="InterPro" id="IPR058625">
    <property type="entry name" value="MdtA-like_BSH"/>
</dbReference>
<reference evidence="9" key="1">
    <citation type="journal article" date="2021" name="ISME J.">
        <title>Genomic evolution of the class Acidithiobacillia: deep-branching Proteobacteria living in extreme acidic conditions.</title>
        <authorList>
            <person name="Moya-Beltran A."/>
            <person name="Beard S."/>
            <person name="Rojas-Villalobos C."/>
            <person name="Issotta F."/>
            <person name="Gallardo Y."/>
            <person name="Ulloa R."/>
            <person name="Giaveno A."/>
            <person name="Degli Esposti M."/>
            <person name="Johnson D.B."/>
            <person name="Quatrini R."/>
        </authorList>
    </citation>
    <scope>NUCLEOTIDE SEQUENCE</scope>
    <source>
        <strain evidence="9">VAN18-1</strain>
    </source>
</reference>
<evidence type="ECO:0000256" key="1">
    <source>
        <dbReference type="ARBA" id="ARBA00004236"/>
    </source>
</evidence>
<dbReference type="PANTHER" id="PTHR30469:SF36">
    <property type="entry name" value="BLL3903 PROTEIN"/>
    <property type="match status" value="1"/>
</dbReference>
<name>A0AAE2YS04_9PROT</name>
<evidence type="ECO:0000313" key="9">
    <source>
        <dbReference type="EMBL" id="MBU2789181.1"/>
    </source>
</evidence>
<protein>
    <submittedName>
        <fullName evidence="9">Efflux RND transporter periplasmic adaptor subunit</fullName>
    </submittedName>
</protein>
<keyword evidence="3" id="KW-1003">Cell membrane</keyword>
<feature type="domain" description="Multidrug resistance protein MdtA-like barrel-sandwich hybrid" evidence="7">
    <location>
        <begin position="60"/>
        <end position="198"/>
    </location>
</feature>
<gene>
    <name evidence="9" type="ORF">HFQ13_13370</name>
</gene>
<dbReference type="Pfam" id="PF25917">
    <property type="entry name" value="BSH_RND"/>
    <property type="match status" value="1"/>
</dbReference>
<dbReference type="NCBIfam" id="TIGR01730">
    <property type="entry name" value="RND_mfp"/>
    <property type="match status" value="1"/>
</dbReference>
<keyword evidence="5" id="KW-0472">Membrane</keyword>
<feature type="domain" description="Multidrug resistance protein MdtA-like alpha-helical hairpin" evidence="6">
    <location>
        <begin position="96"/>
        <end position="169"/>
    </location>
</feature>
<evidence type="ECO:0000256" key="3">
    <source>
        <dbReference type="ARBA" id="ARBA00022475"/>
    </source>
</evidence>
<evidence type="ECO:0000259" key="6">
    <source>
        <dbReference type="Pfam" id="PF25876"/>
    </source>
</evidence>
<evidence type="ECO:0000259" key="8">
    <source>
        <dbReference type="Pfam" id="PF25944"/>
    </source>
</evidence>
<evidence type="ECO:0000313" key="10">
    <source>
        <dbReference type="Proteomes" id="UP001197378"/>
    </source>
</evidence>
<comment type="subcellular location">
    <subcellularLocation>
        <location evidence="1">Cell membrane</location>
    </subcellularLocation>
</comment>
<dbReference type="PROSITE" id="PS51257">
    <property type="entry name" value="PROKAR_LIPOPROTEIN"/>
    <property type="match status" value="1"/>
</dbReference>
<dbReference type="Gene3D" id="1.10.287.470">
    <property type="entry name" value="Helix hairpin bin"/>
    <property type="match status" value="1"/>
</dbReference>
<dbReference type="Pfam" id="PF25944">
    <property type="entry name" value="Beta-barrel_RND"/>
    <property type="match status" value="1"/>
</dbReference>
<dbReference type="EMBL" id="JAAXYO010000182">
    <property type="protein sequence ID" value="MBU2789181.1"/>
    <property type="molecule type" value="Genomic_DNA"/>
</dbReference>
<organism evidence="9 10">
    <name type="scientific">Igneacidithiobacillus copahuensis</name>
    <dbReference type="NCBI Taxonomy" id="2724909"/>
    <lineage>
        <taxon>Bacteria</taxon>
        <taxon>Pseudomonadati</taxon>
        <taxon>Pseudomonadota</taxon>
        <taxon>Acidithiobacillia</taxon>
        <taxon>Acidithiobacillales</taxon>
        <taxon>Acidithiobacillaceae</taxon>
        <taxon>Igneacidithiobacillus</taxon>
    </lineage>
</organism>
<dbReference type="AlphaFoldDB" id="A0AAE2YS04"/>